<organism evidence="1 2">
    <name type="scientific">Araneus ventricosus</name>
    <name type="common">Orbweaver spider</name>
    <name type="synonym">Epeira ventricosa</name>
    <dbReference type="NCBI Taxonomy" id="182803"/>
    <lineage>
        <taxon>Eukaryota</taxon>
        <taxon>Metazoa</taxon>
        <taxon>Ecdysozoa</taxon>
        <taxon>Arthropoda</taxon>
        <taxon>Chelicerata</taxon>
        <taxon>Arachnida</taxon>
        <taxon>Araneae</taxon>
        <taxon>Araneomorphae</taxon>
        <taxon>Entelegynae</taxon>
        <taxon>Araneoidea</taxon>
        <taxon>Araneidae</taxon>
        <taxon>Araneus</taxon>
    </lineage>
</organism>
<evidence type="ECO:0008006" key="3">
    <source>
        <dbReference type="Google" id="ProtNLM"/>
    </source>
</evidence>
<evidence type="ECO:0000313" key="1">
    <source>
        <dbReference type="EMBL" id="GBN41203.1"/>
    </source>
</evidence>
<accession>A0A4Y2NQU9</accession>
<dbReference type="AlphaFoldDB" id="A0A4Y2NQU9"/>
<comment type="caution">
    <text evidence="1">The sequence shown here is derived from an EMBL/GenBank/DDBJ whole genome shotgun (WGS) entry which is preliminary data.</text>
</comment>
<proteinExistence type="predicted"/>
<dbReference type="PANTHER" id="PTHR47326:SF1">
    <property type="entry name" value="HTH PSQ-TYPE DOMAIN-CONTAINING PROTEIN"/>
    <property type="match status" value="1"/>
</dbReference>
<dbReference type="InterPro" id="IPR036397">
    <property type="entry name" value="RNaseH_sf"/>
</dbReference>
<keyword evidence="2" id="KW-1185">Reference proteome</keyword>
<evidence type="ECO:0000313" key="2">
    <source>
        <dbReference type="Proteomes" id="UP000499080"/>
    </source>
</evidence>
<dbReference type="EMBL" id="BGPR01009622">
    <property type="protein sequence ID" value="GBN41203.1"/>
    <property type="molecule type" value="Genomic_DNA"/>
</dbReference>
<name>A0A4Y2NQU9_ARAVE</name>
<dbReference type="Gene3D" id="3.30.420.10">
    <property type="entry name" value="Ribonuclease H-like superfamily/Ribonuclease H"/>
    <property type="match status" value="1"/>
</dbReference>
<reference evidence="1 2" key="1">
    <citation type="journal article" date="2019" name="Sci. Rep.">
        <title>Orb-weaving spider Araneus ventricosus genome elucidates the spidroin gene catalogue.</title>
        <authorList>
            <person name="Kono N."/>
            <person name="Nakamura H."/>
            <person name="Ohtoshi R."/>
            <person name="Moran D.A.P."/>
            <person name="Shinohara A."/>
            <person name="Yoshida Y."/>
            <person name="Fujiwara M."/>
            <person name="Mori M."/>
            <person name="Tomita M."/>
            <person name="Arakawa K."/>
        </authorList>
    </citation>
    <scope>NUCLEOTIDE SEQUENCE [LARGE SCALE GENOMIC DNA]</scope>
</reference>
<protein>
    <recommendedName>
        <fullName evidence="3">Tc1-like transposase DDE domain-containing protein</fullName>
    </recommendedName>
</protein>
<dbReference type="Proteomes" id="UP000499080">
    <property type="component" value="Unassembled WGS sequence"/>
</dbReference>
<dbReference type="PANTHER" id="PTHR47326">
    <property type="entry name" value="TRANSPOSABLE ELEMENT TC3 TRANSPOSASE-LIKE PROTEIN"/>
    <property type="match status" value="1"/>
</dbReference>
<dbReference type="GO" id="GO:0003676">
    <property type="term" value="F:nucleic acid binding"/>
    <property type="evidence" value="ECO:0007669"/>
    <property type="project" value="InterPro"/>
</dbReference>
<sequence length="237" mass="26890">MVWTTISSKGIIGPFFREQTINAAKYLGILDEFVAIHYALDDHWNASWFIQDSARPHRTPAVFDFLSEHFNDCVIALDYDKHKRSGIAWPPYSPDLTPCDFFLWCFTEKKKSTIEYPNIPSALRPVSHSEELPIPEPPIDFSISSNEEDLDVSHNYPRASTSACGGSKHDDDFSCFDEISSPHKITSIELNDLVRDFDTVQKQSGDIGLKTSMVEPSGRKRRSDFISHTSSALRIFL</sequence>
<gene>
    <name evidence="1" type="ORF">AVEN_65470_1</name>
</gene>